<evidence type="ECO:0000259" key="3">
    <source>
        <dbReference type="Pfam" id="PF10536"/>
    </source>
</evidence>
<evidence type="ECO:0000313" key="4">
    <source>
        <dbReference type="EMBL" id="SPC95196.1"/>
    </source>
</evidence>
<keyword evidence="2" id="KW-1133">Transmembrane helix</keyword>
<keyword evidence="2" id="KW-0472">Membrane</keyword>
<evidence type="ECO:0000256" key="2">
    <source>
        <dbReference type="SAM" id="Phobius"/>
    </source>
</evidence>
<dbReference type="AlphaFoldDB" id="A0A2N9FX57"/>
<gene>
    <name evidence="4" type="ORF">FSB_LOCUS23078</name>
</gene>
<feature type="region of interest" description="Disordered" evidence="1">
    <location>
        <begin position="633"/>
        <end position="671"/>
    </location>
</feature>
<accession>A0A2N9FX57</accession>
<sequence>MVPISLAVSLDMPLVVGLWVWETMVVAGFAVVCGFSVERVFGAGSSRPRKRQVLVMRPLCDPWYSATSPLPKRPLPRASSSAKLLCGLDTCNLTVAWFPSPSGLMELRICPRELLAVPIDFMSPCGHSQSWNDWVDKELQDDEFVSCLRRADIYSAVLLSRGSDMYRDIQGLRQLVRCWNLATHTFFLAWGEVTIMLEDIERILLLPYLGDNDPTAINLTVEETRWEDALYLGFGGREASPGGQKARLNYWIQHFQNHPTCWVRRSAFVVYWLSRYAFDETPSYSIKPFLFELGIKLAQGMSYPLGALCLGNLYIHLNRLHDDEVEGSPYHAVESSVNVTLLQVFVMEHLHSFASHAKTPKAVRDRVLRSLGDGKGFLSKFSGGFPILFKWVGVKASEVSWMDDLDDEVKFVWRPYVKVKEGFACPNIFPAAPFRDGYSSCFFKDGNLKFCTFLAAITPAWLPTFGENGMETIHYNPHRVRRQFGLDQDVPSANVVVFDCDTVIAPLIVIRATKYWFDLSVRVTIPTDMRVGNLTSHMYRYWDRLNEAFAKYVKSGYDTISISKMPKIPLTNPRFKPYSLSLTTYSRKEGYGFAEWDAGCHSWIMHGKAMSSRCQEAEFALLAMPLKQGKTVALATSSTNSTNSEGSNKKARENDDTNPSSRILGKAKAGDSADLRRSKPVVLAICAAPVGSNVIASSLIVIDEGPSDPVSQALPSPSTSEGRVYIPEVIERDDSSNTSNISDHDDTSIQEVPLRMAPPATADIPESAAHSQENDLNTLPQIDTVESYLSGWMHKRLYPST</sequence>
<reference evidence="4" key="1">
    <citation type="submission" date="2018-02" db="EMBL/GenBank/DDBJ databases">
        <authorList>
            <person name="Cohen D.B."/>
            <person name="Kent A.D."/>
        </authorList>
    </citation>
    <scope>NUCLEOTIDE SEQUENCE</scope>
</reference>
<dbReference type="PANTHER" id="PTHR46033">
    <property type="entry name" value="PROTEIN MAIN-LIKE 2"/>
    <property type="match status" value="1"/>
</dbReference>
<evidence type="ECO:0000256" key="1">
    <source>
        <dbReference type="SAM" id="MobiDB-lite"/>
    </source>
</evidence>
<proteinExistence type="predicted"/>
<keyword evidence="2" id="KW-0812">Transmembrane</keyword>
<organism evidence="4">
    <name type="scientific">Fagus sylvatica</name>
    <name type="common">Beechnut</name>
    <dbReference type="NCBI Taxonomy" id="28930"/>
    <lineage>
        <taxon>Eukaryota</taxon>
        <taxon>Viridiplantae</taxon>
        <taxon>Streptophyta</taxon>
        <taxon>Embryophyta</taxon>
        <taxon>Tracheophyta</taxon>
        <taxon>Spermatophyta</taxon>
        <taxon>Magnoliopsida</taxon>
        <taxon>eudicotyledons</taxon>
        <taxon>Gunneridae</taxon>
        <taxon>Pentapetalae</taxon>
        <taxon>rosids</taxon>
        <taxon>fabids</taxon>
        <taxon>Fagales</taxon>
        <taxon>Fagaceae</taxon>
        <taxon>Fagus</taxon>
    </lineage>
</organism>
<dbReference type="EMBL" id="OIVN01001548">
    <property type="protein sequence ID" value="SPC95196.1"/>
    <property type="molecule type" value="Genomic_DNA"/>
</dbReference>
<feature type="transmembrane region" description="Helical" evidence="2">
    <location>
        <begin position="20"/>
        <end position="41"/>
    </location>
</feature>
<dbReference type="PANTHER" id="PTHR46033:SF80">
    <property type="entry name" value="PROTEIN MAIN-LIKE 2-LIKE"/>
    <property type="match status" value="1"/>
</dbReference>
<dbReference type="InterPro" id="IPR019557">
    <property type="entry name" value="AminoTfrase-like_pln_mobile"/>
</dbReference>
<protein>
    <recommendedName>
        <fullName evidence="3">Aminotransferase-like plant mobile domain-containing protein</fullName>
    </recommendedName>
</protein>
<feature type="compositionally biased region" description="Low complexity" evidence="1">
    <location>
        <begin position="636"/>
        <end position="646"/>
    </location>
</feature>
<feature type="domain" description="Aminotransferase-like plant mobile" evidence="3">
    <location>
        <begin position="153"/>
        <end position="493"/>
    </location>
</feature>
<dbReference type="InterPro" id="IPR044824">
    <property type="entry name" value="MAIN-like"/>
</dbReference>
<dbReference type="Pfam" id="PF10536">
    <property type="entry name" value="PMD"/>
    <property type="match status" value="1"/>
</dbReference>
<name>A0A2N9FX57_FAGSY</name>
<dbReference type="GO" id="GO:0010073">
    <property type="term" value="P:meristem maintenance"/>
    <property type="evidence" value="ECO:0007669"/>
    <property type="project" value="InterPro"/>
</dbReference>